<evidence type="ECO:0000259" key="1">
    <source>
        <dbReference type="Pfam" id="PF06745"/>
    </source>
</evidence>
<dbReference type="Gene3D" id="3.40.50.300">
    <property type="entry name" value="P-loop containing nucleotide triphosphate hydrolases"/>
    <property type="match status" value="1"/>
</dbReference>
<evidence type="ECO:0000313" key="2">
    <source>
        <dbReference type="EMBL" id="QCK85574.1"/>
    </source>
</evidence>
<gene>
    <name evidence="2" type="ORF">E8L99_07230</name>
</gene>
<reference evidence="2 3" key="1">
    <citation type="submission" date="2019-04" db="EMBL/GenBank/DDBJ databases">
        <title>Phreatobacter aquaticus sp. nov.</title>
        <authorList>
            <person name="Choi A."/>
            <person name="Baek K."/>
        </authorList>
    </citation>
    <scope>NUCLEOTIDE SEQUENCE [LARGE SCALE GENOMIC DNA]</scope>
    <source>
        <strain evidence="2 3">NMCR1094</strain>
    </source>
</reference>
<dbReference type="SUPFAM" id="SSF52540">
    <property type="entry name" value="P-loop containing nucleoside triphosphate hydrolases"/>
    <property type="match status" value="1"/>
</dbReference>
<keyword evidence="3" id="KW-1185">Reference proteome</keyword>
<dbReference type="OrthoDB" id="9787927at2"/>
<dbReference type="InterPro" id="IPR027417">
    <property type="entry name" value="P-loop_NTPase"/>
</dbReference>
<dbReference type="Proteomes" id="UP000298588">
    <property type="component" value="Chromosome"/>
</dbReference>
<proteinExistence type="predicted"/>
<protein>
    <recommendedName>
        <fullName evidence="1">KaiC-like domain-containing protein</fullName>
    </recommendedName>
</protein>
<dbReference type="Pfam" id="PF06745">
    <property type="entry name" value="ATPase"/>
    <property type="match status" value="1"/>
</dbReference>
<dbReference type="RefSeq" id="WP_137098908.1">
    <property type="nucleotide sequence ID" value="NZ_CP039865.1"/>
</dbReference>
<accession>A0A4D7QJN2</accession>
<dbReference type="EMBL" id="CP039865">
    <property type="protein sequence ID" value="QCK85574.1"/>
    <property type="molecule type" value="Genomic_DNA"/>
</dbReference>
<dbReference type="AlphaFoldDB" id="A0A4D7QJN2"/>
<dbReference type="KEGG" id="paqt:E8L99_07230"/>
<sequence>MMQSTSSRQFLLARPFKAASQDILAGWWSAVQLFCEEPAEVWLSEPFGWRVSGCFTALGKNATQFDPHLTAGYFDSLRTVRARGSETTSRRPAFTRPYALLLEHFRASQVRSSLIVSPPSSNNDKRNRSKQYLFSPLYLMRQLLTSPEYLASDGYAHVVVRSEIFSSAYDFYVHLNRTKRKVAKLAPVDAIKEFISFDNIANSLQKAESYHRKGDTFYPATPTDFIVGHLLASRGLAVLAFAPEQGSYTPERRHERPLIGRDTFLAQRELSSQASVYEFRIVDQVSRLPSPSELINELDGFPLPLPGADVIFARGIRTTTNRGVVGRISGASGAGKTSVALSIGAALAPMGTTTIYLSCEEDPVDLKKRVLTLTPPFVSRMSTFPRHINEWFHGEKIENDNPAEEFADVEDVIDAIISKYASANVSLSELSPGLVPLYVVFDGIHELIDKRLDDKSSGLRHLVDRFRELGAFVVILSADIDEPALRELDYAVDFVVRLEVDTPRDAAEEPLRRFVLEKTRLQYSRTGAHLLHISRRDGVKLYPQLAAQLDRYTHLEWKAQNKSRYYDFLQTGVRRLRPGTEELEARPLARIYERSQILLSGRGSTGKAGFALKLLMKPLIGSDSFEPSLFAGARADSGDFEDPARALVVSFLYNESYYRELQTVIERSFGADSHMGKPPRAFRCDVIPLYPGYLSPEVLIAKIIAQVESRALDGTPFTGIVIDGLHNVFLQFPRLQDTFMLWPLLFEFCRVLGVTLITTHTQFEVRGMDSAFQFRGDVETAMHRVGPLLQALVNAADFYIDISAPERPDERVGRNQIRIISALGQDARSLEYFWNREHSIVELVL</sequence>
<evidence type="ECO:0000313" key="3">
    <source>
        <dbReference type="Proteomes" id="UP000298588"/>
    </source>
</evidence>
<organism evidence="2 3">
    <name type="scientific">Phreatobacter aquaticus</name>
    <dbReference type="NCBI Taxonomy" id="2570229"/>
    <lineage>
        <taxon>Bacteria</taxon>
        <taxon>Pseudomonadati</taxon>
        <taxon>Pseudomonadota</taxon>
        <taxon>Alphaproteobacteria</taxon>
        <taxon>Hyphomicrobiales</taxon>
        <taxon>Phreatobacteraceae</taxon>
        <taxon>Phreatobacter</taxon>
    </lineage>
</organism>
<dbReference type="InterPro" id="IPR014774">
    <property type="entry name" value="KaiC-like_dom"/>
</dbReference>
<name>A0A4D7QJN2_9HYPH</name>
<feature type="domain" description="KaiC-like" evidence="1">
    <location>
        <begin position="307"/>
        <end position="544"/>
    </location>
</feature>